<dbReference type="InterPro" id="IPR001279">
    <property type="entry name" value="Metallo-B-lactamas"/>
</dbReference>
<organism evidence="6 7">
    <name type="scientific">Clostridium thermosuccinogenes</name>
    <dbReference type="NCBI Taxonomy" id="84032"/>
    <lineage>
        <taxon>Bacteria</taxon>
        <taxon>Bacillati</taxon>
        <taxon>Bacillota</taxon>
        <taxon>Clostridia</taxon>
        <taxon>Eubacteriales</taxon>
        <taxon>Clostridiaceae</taxon>
        <taxon>Clostridium</taxon>
    </lineage>
</organism>
<evidence type="ECO:0000259" key="5">
    <source>
        <dbReference type="SMART" id="SM00849"/>
    </source>
</evidence>
<dbReference type="EMBL" id="NIOJ01000015">
    <property type="protein sequence ID" value="PNT99831.1"/>
    <property type="molecule type" value="Genomic_DNA"/>
</dbReference>
<reference evidence="6 7" key="1">
    <citation type="submission" date="2017-06" db="EMBL/GenBank/DDBJ databases">
        <title>Investigating the central metabolism of Clostridium thermosuccinogenes.</title>
        <authorList>
            <person name="Koendjbiharie J.G."/>
            <person name="van Kranenburg R."/>
        </authorList>
    </citation>
    <scope>NUCLEOTIDE SEQUENCE [LARGE SCALE GENOMIC DNA]</scope>
    <source>
        <strain evidence="6 7">DSM 5806</strain>
    </source>
</reference>
<evidence type="ECO:0000256" key="4">
    <source>
        <dbReference type="ARBA" id="ARBA00022833"/>
    </source>
</evidence>
<evidence type="ECO:0000256" key="3">
    <source>
        <dbReference type="ARBA" id="ARBA00022801"/>
    </source>
</evidence>
<name>A0A2K2FGJ2_9CLOT</name>
<comment type="caution">
    <text evidence="6">The sequence shown here is derived from an EMBL/GenBank/DDBJ whole genome shotgun (WGS) entry which is preliminary data.</text>
</comment>
<dbReference type="PANTHER" id="PTHR46233">
    <property type="entry name" value="HYDROXYACYLGLUTATHIONE HYDROLASE GLOC"/>
    <property type="match status" value="1"/>
</dbReference>
<feature type="domain" description="Metallo-beta-lactamase" evidence="5">
    <location>
        <begin position="12"/>
        <end position="187"/>
    </location>
</feature>
<dbReference type="CDD" id="cd06262">
    <property type="entry name" value="metallo-hydrolase-like_MBL-fold"/>
    <property type="match status" value="1"/>
</dbReference>
<comment type="cofactor">
    <cofactor evidence="1">
        <name>Zn(2+)</name>
        <dbReference type="ChEBI" id="CHEBI:29105"/>
    </cofactor>
</comment>
<keyword evidence="7" id="KW-1185">Reference proteome</keyword>
<proteinExistence type="predicted"/>
<dbReference type="InterPro" id="IPR036866">
    <property type="entry name" value="RibonucZ/Hydroxyglut_hydro"/>
</dbReference>
<keyword evidence="2" id="KW-0479">Metal-binding</keyword>
<accession>A0A2K2FGJ2</accession>
<gene>
    <name evidence="6" type="ORF">CDQ84_07665</name>
</gene>
<evidence type="ECO:0000313" key="6">
    <source>
        <dbReference type="EMBL" id="PNT99831.1"/>
    </source>
</evidence>
<dbReference type="Proteomes" id="UP000236151">
    <property type="component" value="Unassembled WGS sequence"/>
</dbReference>
<protein>
    <submittedName>
        <fullName evidence="6">MBL fold metallo-hydrolase</fullName>
    </submittedName>
</protein>
<dbReference type="OrthoDB" id="9802248at2"/>
<dbReference type="GO" id="GO:0046872">
    <property type="term" value="F:metal ion binding"/>
    <property type="evidence" value="ECO:0007669"/>
    <property type="project" value="UniProtKB-KW"/>
</dbReference>
<keyword evidence="4" id="KW-0862">Zinc</keyword>
<dbReference type="AlphaFoldDB" id="A0A2K2FGJ2"/>
<dbReference type="SMART" id="SM00849">
    <property type="entry name" value="Lactamase_B"/>
    <property type="match status" value="1"/>
</dbReference>
<dbReference type="KEGG" id="cthd:CDO33_05340"/>
<dbReference type="PANTHER" id="PTHR46233:SF3">
    <property type="entry name" value="HYDROXYACYLGLUTATHIONE HYDROLASE GLOC"/>
    <property type="match status" value="1"/>
</dbReference>
<keyword evidence="3 6" id="KW-0378">Hydrolase</keyword>
<dbReference type="RefSeq" id="WP_103081141.1">
    <property type="nucleotide sequence ID" value="NZ_CP021850.1"/>
</dbReference>
<dbReference type="Gene3D" id="3.60.15.10">
    <property type="entry name" value="Ribonuclease Z/Hydroxyacylglutathione hydrolase-like"/>
    <property type="match status" value="1"/>
</dbReference>
<dbReference type="Pfam" id="PF00753">
    <property type="entry name" value="Lactamase_B"/>
    <property type="match status" value="1"/>
</dbReference>
<dbReference type="InterPro" id="IPR051453">
    <property type="entry name" value="MBL_Glyoxalase_II"/>
</dbReference>
<evidence type="ECO:0000256" key="2">
    <source>
        <dbReference type="ARBA" id="ARBA00022723"/>
    </source>
</evidence>
<dbReference type="SUPFAM" id="SSF56281">
    <property type="entry name" value="Metallo-hydrolase/oxidoreductase"/>
    <property type="match status" value="1"/>
</dbReference>
<dbReference type="GO" id="GO:0016787">
    <property type="term" value="F:hydrolase activity"/>
    <property type="evidence" value="ECO:0007669"/>
    <property type="project" value="UniProtKB-KW"/>
</dbReference>
<sequence>MIFKCLPTGMFGSNCYIIGDKGEGAIIDPGVETSEILDAAEREGLKIKYIILTHAHIDHICSVDEVREKTGAKVVVHEADIPALNDPRLNVSHYTGQGRTFKAADMQVRDGDIIKAGDMVLEIIHTPGHTPGGICIKTGNMVFTGDTLFKMSVGRTDLGRGNMDQLIHSIKNKLLTLPDETVVYPGHGEPTTIGDEKRSNPFI</sequence>
<evidence type="ECO:0000313" key="7">
    <source>
        <dbReference type="Proteomes" id="UP000236151"/>
    </source>
</evidence>
<evidence type="ECO:0000256" key="1">
    <source>
        <dbReference type="ARBA" id="ARBA00001947"/>
    </source>
</evidence>